<name>L1INS3_GUITC</name>
<dbReference type="EnsemblProtists" id="EKX37717">
    <property type="protein sequence ID" value="EKX37717"/>
    <property type="gene ID" value="GUITHDRAFT_154909"/>
</dbReference>
<accession>L1INS3</accession>
<keyword evidence="1" id="KW-0175">Coiled coil</keyword>
<dbReference type="KEGG" id="gtt:GUITHDRAFT_154909"/>
<keyword evidence="4" id="KW-1185">Reference proteome</keyword>
<dbReference type="Proteomes" id="UP000011087">
    <property type="component" value="Unassembled WGS sequence"/>
</dbReference>
<protein>
    <submittedName>
        <fullName evidence="2 3">Uncharacterized protein</fullName>
    </submittedName>
</protein>
<dbReference type="AlphaFoldDB" id="L1INS3"/>
<reference evidence="4" key="2">
    <citation type="submission" date="2012-11" db="EMBL/GenBank/DDBJ databases">
        <authorList>
            <person name="Kuo A."/>
            <person name="Curtis B.A."/>
            <person name="Tanifuji G."/>
            <person name="Burki F."/>
            <person name="Gruber A."/>
            <person name="Irimia M."/>
            <person name="Maruyama S."/>
            <person name="Arias M.C."/>
            <person name="Ball S.G."/>
            <person name="Gile G.H."/>
            <person name="Hirakawa Y."/>
            <person name="Hopkins J.F."/>
            <person name="Rensing S.A."/>
            <person name="Schmutz J."/>
            <person name="Symeonidi A."/>
            <person name="Elias M."/>
            <person name="Eveleigh R.J."/>
            <person name="Herman E.K."/>
            <person name="Klute M.J."/>
            <person name="Nakayama T."/>
            <person name="Obornik M."/>
            <person name="Reyes-Prieto A."/>
            <person name="Armbrust E.V."/>
            <person name="Aves S.J."/>
            <person name="Beiko R.G."/>
            <person name="Coutinho P."/>
            <person name="Dacks J.B."/>
            <person name="Durnford D.G."/>
            <person name="Fast N.M."/>
            <person name="Green B.R."/>
            <person name="Grisdale C."/>
            <person name="Hempe F."/>
            <person name="Henrissat B."/>
            <person name="Hoppner M.P."/>
            <person name="Ishida K.-I."/>
            <person name="Kim E."/>
            <person name="Koreny L."/>
            <person name="Kroth P.G."/>
            <person name="Liu Y."/>
            <person name="Malik S.-B."/>
            <person name="Maier U.G."/>
            <person name="McRose D."/>
            <person name="Mock T."/>
            <person name="Neilson J.A."/>
            <person name="Onodera N.T."/>
            <person name="Poole A.M."/>
            <person name="Pritham E.J."/>
            <person name="Richards T.A."/>
            <person name="Rocap G."/>
            <person name="Roy S.W."/>
            <person name="Sarai C."/>
            <person name="Schaack S."/>
            <person name="Shirato S."/>
            <person name="Slamovits C.H."/>
            <person name="Spencer D.F."/>
            <person name="Suzuki S."/>
            <person name="Worden A.Z."/>
            <person name="Zauner S."/>
            <person name="Barry K."/>
            <person name="Bell C."/>
            <person name="Bharti A.K."/>
            <person name="Crow J.A."/>
            <person name="Grimwood J."/>
            <person name="Kramer R."/>
            <person name="Lindquist E."/>
            <person name="Lucas S."/>
            <person name="Salamov A."/>
            <person name="McFadden G.I."/>
            <person name="Lane C.E."/>
            <person name="Keeling P.J."/>
            <person name="Gray M.W."/>
            <person name="Grigoriev I.V."/>
            <person name="Archibald J.M."/>
        </authorList>
    </citation>
    <scope>NUCLEOTIDE SEQUENCE</scope>
    <source>
        <strain evidence="4">CCMP2712</strain>
    </source>
</reference>
<evidence type="ECO:0000256" key="1">
    <source>
        <dbReference type="SAM" id="Coils"/>
    </source>
</evidence>
<reference evidence="2 4" key="1">
    <citation type="journal article" date="2012" name="Nature">
        <title>Algal genomes reveal evolutionary mosaicism and the fate of nucleomorphs.</title>
        <authorList>
            <consortium name="DOE Joint Genome Institute"/>
            <person name="Curtis B.A."/>
            <person name="Tanifuji G."/>
            <person name="Burki F."/>
            <person name="Gruber A."/>
            <person name="Irimia M."/>
            <person name="Maruyama S."/>
            <person name="Arias M.C."/>
            <person name="Ball S.G."/>
            <person name="Gile G.H."/>
            <person name="Hirakawa Y."/>
            <person name="Hopkins J.F."/>
            <person name="Kuo A."/>
            <person name="Rensing S.A."/>
            <person name="Schmutz J."/>
            <person name="Symeonidi A."/>
            <person name="Elias M."/>
            <person name="Eveleigh R.J."/>
            <person name="Herman E.K."/>
            <person name="Klute M.J."/>
            <person name="Nakayama T."/>
            <person name="Obornik M."/>
            <person name="Reyes-Prieto A."/>
            <person name="Armbrust E.V."/>
            <person name="Aves S.J."/>
            <person name="Beiko R.G."/>
            <person name="Coutinho P."/>
            <person name="Dacks J.B."/>
            <person name="Durnford D.G."/>
            <person name="Fast N.M."/>
            <person name="Green B.R."/>
            <person name="Grisdale C.J."/>
            <person name="Hempel F."/>
            <person name="Henrissat B."/>
            <person name="Hoppner M.P."/>
            <person name="Ishida K."/>
            <person name="Kim E."/>
            <person name="Koreny L."/>
            <person name="Kroth P.G."/>
            <person name="Liu Y."/>
            <person name="Malik S.B."/>
            <person name="Maier U.G."/>
            <person name="McRose D."/>
            <person name="Mock T."/>
            <person name="Neilson J.A."/>
            <person name="Onodera N.T."/>
            <person name="Poole A.M."/>
            <person name="Pritham E.J."/>
            <person name="Richards T.A."/>
            <person name="Rocap G."/>
            <person name="Roy S.W."/>
            <person name="Sarai C."/>
            <person name="Schaack S."/>
            <person name="Shirato S."/>
            <person name="Slamovits C.H."/>
            <person name="Spencer D.F."/>
            <person name="Suzuki S."/>
            <person name="Worden A.Z."/>
            <person name="Zauner S."/>
            <person name="Barry K."/>
            <person name="Bell C."/>
            <person name="Bharti A.K."/>
            <person name="Crow J.A."/>
            <person name="Grimwood J."/>
            <person name="Kramer R."/>
            <person name="Lindquist E."/>
            <person name="Lucas S."/>
            <person name="Salamov A."/>
            <person name="McFadden G.I."/>
            <person name="Lane C.E."/>
            <person name="Keeling P.J."/>
            <person name="Gray M.W."/>
            <person name="Grigoriev I.V."/>
            <person name="Archibald J.M."/>
        </authorList>
    </citation>
    <scope>NUCLEOTIDE SEQUENCE</scope>
    <source>
        <strain evidence="2 4">CCMP2712</strain>
    </source>
</reference>
<reference evidence="3" key="3">
    <citation type="submission" date="2015-06" db="UniProtKB">
        <authorList>
            <consortium name="EnsemblProtists"/>
        </authorList>
    </citation>
    <scope>IDENTIFICATION</scope>
</reference>
<dbReference type="EMBL" id="JH993056">
    <property type="protein sequence ID" value="EKX37717.1"/>
    <property type="molecule type" value="Genomic_DNA"/>
</dbReference>
<evidence type="ECO:0000313" key="2">
    <source>
        <dbReference type="EMBL" id="EKX37717.1"/>
    </source>
</evidence>
<proteinExistence type="predicted"/>
<evidence type="ECO:0000313" key="4">
    <source>
        <dbReference type="Proteomes" id="UP000011087"/>
    </source>
</evidence>
<evidence type="ECO:0000313" key="3">
    <source>
        <dbReference type="EnsemblProtists" id="EKX37717"/>
    </source>
</evidence>
<organism evidence="2">
    <name type="scientific">Guillardia theta (strain CCMP2712)</name>
    <name type="common">Cryptophyte</name>
    <dbReference type="NCBI Taxonomy" id="905079"/>
    <lineage>
        <taxon>Eukaryota</taxon>
        <taxon>Cryptophyceae</taxon>
        <taxon>Pyrenomonadales</taxon>
        <taxon>Geminigeraceae</taxon>
        <taxon>Guillardia</taxon>
    </lineage>
</organism>
<dbReference type="RefSeq" id="XP_005824697.1">
    <property type="nucleotide sequence ID" value="XM_005824640.1"/>
</dbReference>
<dbReference type="PaxDb" id="55529-EKX37717"/>
<gene>
    <name evidence="2" type="ORF">GUITHDRAFT_154909</name>
</gene>
<dbReference type="GeneID" id="17294393"/>
<sequence length="245" mass="27354">MGCGASSADTTRTNDPTWKGQVKGETIIAGDPLESLHIITLISSAEAKEISDKDCNEICSILASETGLPPGNFKILQNCVIMNHLHVSIAINTSNWLSVYPKIERKVQEEQGPFRKYSIEACATGSTKAVKIPNKEEETTKRGDENDDSVEDLREKIQEYQDMVQDLRFDLEQAKRASMAYIQVVEEEKEEFKDNNADLAFELRQAKAAAQHYSDMLLQENAQLKHELEELKKSSSQASMPVGDS</sequence>
<feature type="coiled-coil region" evidence="1">
    <location>
        <begin position="150"/>
        <end position="234"/>
    </location>
</feature>
<dbReference type="HOGENOM" id="CLU_1135334_0_0_1"/>